<keyword evidence="4" id="KW-1185">Reference proteome</keyword>
<feature type="region of interest" description="Disordered" evidence="1">
    <location>
        <begin position="8"/>
        <end position="29"/>
    </location>
</feature>
<gene>
    <name evidence="3" type="ORF">SAMN02982919_02243</name>
</gene>
<organism evidence="3 4">
    <name type="scientific">Giesbergeria anulus</name>
    <dbReference type="NCBI Taxonomy" id="180197"/>
    <lineage>
        <taxon>Bacteria</taxon>
        <taxon>Pseudomonadati</taxon>
        <taxon>Pseudomonadota</taxon>
        <taxon>Betaproteobacteria</taxon>
        <taxon>Burkholderiales</taxon>
        <taxon>Comamonadaceae</taxon>
        <taxon>Giesbergeria</taxon>
    </lineage>
</organism>
<keyword evidence="2" id="KW-1133">Transmembrane helix</keyword>
<keyword evidence="2" id="KW-0472">Membrane</keyword>
<dbReference type="EMBL" id="FOGD01000007">
    <property type="protein sequence ID" value="SER36234.1"/>
    <property type="molecule type" value="Genomic_DNA"/>
</dbReference>
<dbReference type="Proteomes" id="UP000199766">
    <property type="component" value="Unassembled WGS sequence"/>
</dbReference>
<sequence length="61" mass="6801">MPDFERVLDNLREQCSPTPESRSYAKGYTEGKTKARIQILLVLIAVTLIVAISEIGFLMSS</sequence>
<protein>
    <submittedName>
        <fullName evidence="3">Uncharacterized protein</fullName>
    </submittedName>
</protein>
<keyword evidence="2" id="KW-0812">Transmembrane</keyword>
<evidence type="ECO:0000313" key="3">
    <source>
        <dbReference type="EMBL" id="SER36234.1"/>
    </source>
</evidence>
<evidence type="ECO:0000256" key="2">
    <source>
        <dbReference type="SAM" id="Phobius"/>
    </source>
</evidence>
<dbReference type="STRING" id="180197.SAMN02982919_02243"/>
<proteinExistence type="predicted"/>
<dbReference type="AlphaFoldDB" id="A0A1H9NJS2"/>
<reference evidence="3 4" key="1">
    <citation type="submission" date="2016-10" db="EMBL/GenBank/DDBJ databases">
        <authorList>
            <person name="de Groot N.N."/>
        </authorList>
    </citation>
    <scope>NUCLEOTIDE SEQUENCE [LARGE SCALE GENOMIC DNA]</scope>
    <source>
        <strain evidence="3 4">ATCC 35958</strain>
    </source>
</reference>
<name>A0A1H9NJS2_9BURK</name>
<accession>A0A1H9NJS2</accession>
<evidence type="ECO:0000313" key="4">
    <source>
        <dbReference type="Proteomes" id="UP000199766"/>
    </source>
</evidence>
<feature type="transmembrane region" description="Helical" evidence="2">
    <location>
        <begin position="39"/>
        <end position="59"/>
    </location>
</feature>
<evidence type="ECO:0000256" key="1">
    <source>
        <dbReference type="SAM" id="MobiDB-lite"/>
    </source>
</evidence>